<feature type="non-terminal residue" evidence="2">
    <location>
        <position position="70"/>
    </location>
</feature>
<gene>
    <name evidence="2" type="ORF">AWRI4620_LOCUS6284</name>
</gene>
<sequence>SRQHASHVHSRQPGQACLHLEEGQRRRSHKVRTPCSLLARRQVLETPRHPQEALRPPHHSAEGPQGSRPI</sequence>
<accession>A0A9N8KLK3</accession>
<evidence type="ECO:0000313" key="2">
    <source>
        <dbReference type="EMBL" id="CAD0112029.1"/>
    </source>
</evidence>
<feature type="compositionally biased region" description="Basic and acidic residues" evidence="1">
    <location>
        <begin position="42"/>
        <end position="52"/>
    </location>
</feature>
<evidence type="ECO:0000313" key="3">
    <source>
        <dbReference type="Proteomes" id="UP000745764"/>
    </source>
</evidence>
<evidence type="ECO:0000256" key="1">
    <source>
        <dbReference type="SAM" id="MobiDB-lite"/>
    </source>
</evidence>
<feature type="region of interest" description="Disordered" evidence="1">
    <location>
        <begin position="1"/>
        <end position="70"/>
    </location>
</feature>
<proteinExistence type="predicted"/>
<dbReference type="Proteomes" id="UP000745764">
    <property type="component" value="Unassembled WGS sequence"/>
</dbReference>
<keyword evidence="3" id="KW-1185">Reference proteome</keyword>
<dbReference type="EMBL" id="CAINUL010000014">
    <property type="protein sequence ID" value="CAD0112029.1"/>
    <property type="molecule type" value="Genomic_DNA"/>
</dbReference>
<reference evidence="2" key="1">
    <citation type="submission" date="2020-06" db="EMBL/GenBank/DDBJ databases">
        <authorList>
            <person name="Onetto C."/>
        </authorList>
    </citation>
    <scope>NUCLEOTIDE SEQUENCE</scope>
</reference>
<dbReference type="OrthoDB" id="10537085at2759"/>
<organism evidence="2 3">
    <name type="scientific">Aureobasidium uvarum</name>
    <dbReference type="NCBI Taxonomy" id="2773716"/>
    <lineage>
        <taxon>Eukaryota</taxon>
        <taxon>Fungi</taxon>
        <taxon>Dikarya</taxon>
        <taxon>Ascomycota</taxon>
        <taxon>Pezizomycotina</taxon>
        <taxon>Dothideomycetes</taxon>
        <taxon>Dothideomycetidae</taxon>
        <taxon>Dothideales</taxon>
        <taxon>Saccotheciaceae</taxon>
        <taxon>Aureobasidium</taxon>
    </lineage>
</organism>
<name>A0A9N8KLK3_9PEZI</name>
<protein>
    <submittedName>
        <fullName evidence="2">Uncharacterized protein</fullName>
    </submittedName>
</protein>
<comment type="caution">
    <text evidence="2">The sequence shown here is derived from an EMBL/GenBank/DDBJ whole genome shotgun (WGS) entry which is preliminary data.</text>
</comment>
<feature type="non-terminal residue" evidence="2">
    <location>
        <position position="1"/>
    </location>
</feature>
<dbReference type="AlphaFoldDB" id="A0A9N8KLK3"/>
<feature type="compositionally biased region" description="Basic residues" evidence="1">
    <location>
        <begin position="1"/>
        <end position="10"/>
    </location>
</feature>